<geneLocation type="plasmid" evidence="2 3">
    <name>pSCL4</name>
</geneLocation>
<dbReference type="EMBL" id="CM000914">
    <property type="protein sequence ID" value="EFG04156.2"/>
    <property type="molecule type" value="Genomic_DNA"/>
</dbReference>
<dbReference type="AlphaFoldDB" id="B5H2S8"/>
<gene>
    <name evidence="2" type="ORF">SCLAV_p0669</name>
</gene>
<feature type="domain" description="Co-chaperone DjlA N-terminal" evidence="1">
    <location>
        <begin position="40"/>
        <end position="140"/>
    </location>
</feature>
<sequence>MALSAAELSLLARRWVFKQEWDFDDTPTEGDIGIYAKALLVCAKGDGVISREERDWVLGYFAAFCGDAAQLAELADYPADDDVVDLVTRSTVIDNSRGALIFDALRACAADGDLAPGEVARVKQAAAALGIAEDTVERLKELYFQERGARAARNALLYPGGSPV</sequence>
<dbReference type="InterPro" id="IPR007791">
    <property type="entry name" value="DjlA_N"/>
</dbReference>
<accession>B5H2S8</accession>
<evidence type="ECO:0000313" key="2">
    <source>
        <dbReference type="EMBL" id="EFG04156.2"/>
    </source>
</evidence>
<dbReference type="OrthoDB" id="466680at2"/>
<dbReference type="Gene3D" id="1.10.3680.10">
    <property type="entry name" value="TerB-like"/>
    <property type="match status" value="1"/>
</dbReference>
<dbReference type="InterPro" id="IPR029024">
    <property type="entry name" value="TerB-like"/>
</dbReference>
<keyword evidence="3" id="KW-1185">Reference proteome</keyword>
<evidence type="ECO:0000313" key="3">
    <source>
        <dbReference type="Proteomes" id="UP000002357"/>
    </source>
</evidence>
<name>B5H2S8_STRCL</name>
<protein>
    <recommendedName>
        <fullName evidence="1">Co-chaperone DjlA N-terminal domain-containing protein</fullName>
    </recommendedName>
</protein>
<dbReference type="eggNOG" id="COG4103">
    <property type="taxonomic scope" value="Bacteria"/>
</dbReference>
<dbReference type="GeneID" id="93733792"/>
<dbReference type="Proteomes" id="UP000002357">
    <property type="component" value="Plasmid pSCL4"/>
</dbReference>
<keyword evidence="2" id="KW-0614">Plasmid</keyword>
<dbReference type="CDD" id="cd07311">
    <property type="entry name" value="terB_like_1"/>
    <property type="match status" value="1"/>
</dbReference>
<evidence type="ECO:0000259" key="1">
    <source>
        <dbReference type="Pfam" id="PF05099"/>
    </source>
</evidence>
<dbReference type="SUPFAM" id="SSF158682">
    <property type="entry name" value="TerB-like"/>
    <property type="match status" value="1"/>
</dbReference>
<dbReference type="Pfam" id="PF05099">
    <property type="entry name" value="TerB"/>
    <property type="match status" value="1"/>
</dbReference>
<dbReference type="RefSeq" id="WP_003958573.1">
    <property type="nucleotide sequence ID" value="NZ_CM000914.1"/>
</dbReference>
<proteinExistence type="predicted"/>
<organism evidence="2 3">
    <name type="scientific">Streptomyces clavuligerus</name>
    <dbReference type="NCBI Taxonomy" id="1901"/>
    <lineage>
        <taxon>Bacteria</taxon>
        <taxon>Bacillati</taxon>
        <taxon>Actinomycetota</taxon>
        <taxon>Actinomycetes</taxon>
        <taxon>Kitasatosporales</taxon>
        <taxon>Streptomycetaceae</taxon>
        <taxon>Streptomyces</taxon>
    </lineage>
</organism>
<reference evidence="2 3" key="1">
    <citation type="journal article" date="2010" name="Genome Biol. Evol.">
        <title>The sequence of a 1.8-mb bacterial linear plasmid reveals a rich evolutionary reservoir of secondary metabolic pathways.</title>
        <authorList>
            <person name="Medema M.H."/>
            <person name="Trefzer A."/>
            <person name="Kovalchuk A."/>
            <person name="van den Berg M."/>
            <person name="Mueller U."/>
            <person name="Heijne W."/>
            <person name="Wu L."/>
            <person name="Alam M.T."/>
            <person name="Ronning C.M."/>
            <person name="Nierman W.C."/>
            <person name="Bovenberg R.A.L."/>
            <person name="Breitling R."/>
            <person name="Takano E."/>
        </authorList>
    </citation>
    <scope>NUCLEOTIDE SEQUENCE [LARGE SCALE GENOMIC DNA]</scope>
    <source>
        <strain evidence="3">ATCC 27064 / DSM 738 / JCM 4710 / NBRC 13307 / NCIMB 12785 / NRRL 3585 / VKM Ac-602</strain>
        <plasmid evidence="2">pSCL4</plasmid>
    </source>
</reference>